<dbReference type="RefSeq" id="WP_215603486.1">
    <property type="nucleotide sequence ID" value="NZ_CP076136.1"/>
</dbReference>
<dbReference type="GO" id="GO:0003700">
    <property type="term" value="F:DNA-binding transcription factor activity"/>
    <property type="evidence" value="ECO:0007669"/>
    <property type="project" value="InterPro"/>
</dbReference>
<evidence type="ECO:0000256" key="1">
    <source>
        <dbReference type="ARBA" id="ARBA00023015"/>
    </source>
</evidence>
<sequence length="329" mass="37066">MRRTVWNTAKVEPAWQFDYYRSGLCESFAHLTPHKPTEGDRFSATVEHWVGHGTEFTFLGTSSHRVSRSRGDIAKVGDDDFYLNFIQRGEMHLDQFDVRQLLRRGDFVVIDNAHTFDAQIKADGGHRHLAFRMDRRKFSGGAMELSCRLKSHPLAPALRHTLAYLCHIDQNWDSDHLTSVIAAIESLVSVIASGEAPDANPSRAHATLHNVQRIISARFGDPEFSLDEVADQLRMPRRSLQKHLQLCGYNFSAMLLEARLALAHLMLIRSDDNACIEEICFRCGFNELSTFYRAFKSHFGIPPGALRNRLADPEAGSSERATNPDGSGD</sequence>
<evidence type="ECO:0000256" key="3">
    <source>
        <dbReference type="ARBA" id="ARBA00023163"/>
    </source>
</evidence>
<evidence type="ECO:0000259" key="5">
    <source>
        <dbReference type="PROSITE" id="PS01124"/>
    </source>
</evidence>
<dbReference type="InterPro" id="IPR018060">
    <property type="entry name" value="HTH_AraC"/>
</dbReference>
<keyword evidence="2" id="KW-0238">DNA-binding</keyword>
<evidence type="ECO:0000256" key="2">
    <source>
        <dbReference type="ARBA" id="ARBA00023125"/>
    </source>
</evidence>
<evidence type="ECO:0000256" key="4">
    <source>
        <dbReference type="SAM" id="MobiDB-lite"/>
    </source>
</evidence>
<gene>
    <name evidence="6" type="ORF">KMZ93_22630</name>
</gene>
<proteinExistence type="predicted"/>
<dbReference type="Pfam" id="PF12833">
    <property type="entry name" value="HTH_18"/>
    <property type="match status" value="1"/>
</dbReference>
<organism evidence="6 7">
    <name type="scientific">Bradyrhizobium sediminis</name>
    <dbReference type="NCBI Taxonomy" id="2840469"/>
    <lineage>
        <taxon>Bacteria</taxon>
        <taxon>Pseudomonadati</taxon>
        <taxon>Pseudomonadota</taxon>
        <taxon>Alphaproteobacteria</taxon>
        <taxon>Hyphomicrobiales</taxon>
        <taxon>Nitrobacteraceae</taxon>
        <taxon>Bradyrhizobium</taxon>
    </lineage>
</organism>
<dbReference type="PANTHER" id="PTHR47894">
    <property type="entry name" value="HTH-TYPE TRANSCRIPTIONAL REGULATOR GADX"/>
    <property type="match status" value="1"/>
</dbReference>
<reference evidence="6 7" key="1">
    <citation type="submission" date="2021-06" db="EMBL/GenBank/DDBJ databases">
        <title>Bradyrhizobium sp. S2-11-4 Genome sequencing.</title>
        <authorList>
            <person name="Jin L."/>
        </authorList>
    </citation>
    <scope>NUCLEOTIDE SEQUENCE [LARGE SCALE GENOMIC DNA]</scope>
    <source>
        <strain evidence="6 7">S2-11-4</strain>
    </source>
</reference>
<dbReference type="Pfam" id="PF14525">
    <property type="entry name" value="AraC_binding_2"/>
    <property type="match status" value="1"/>
</dbReference>
<accession>A0A975NXT7</accession>
<feature type="region of interest" description="Disordered" evidence="4">
    <location>
        <begin position="309"/>
        <end position="329"/>
    </location>
</feature>
<dbReference type="SMART" id="SM00342">
    <property type="entry name" value="HTH_ARAC"/>
    <property type="match status" value="1"/>
</dbReference>
<dbReference type="Gene3D" id="1.10.10.60">
    <property type="entry name" value="Homeodomain-like"/>
    <property type="match status" value="1"/>
</dbReference>
<dbReference type="GO" id="GO:0000976">
    <property type="term" value="F:transcription cis-regulatory region binding"/>
    <property type="evidence" value="ECO:0007669"/>
    <property type="project" value="TreeGrafter"/>
</dbReference>
<dbReference type="SUPFAM" id="SSF46689">
    <property type="entry name" value="Homeodomain-like"/>
    <property type="match status" value="1"/>
</dbReference>
<keyword evidence="3" id="KW-0804">Transcription</keyword>
<dbReference type="Proteomes" id="UP000676951">
    <property type="component" value="Chromosome"/>
</dbReference>
<dbReference type="GO" id="GO:0005829">
    <property type="term" value="C:cytosol"/>
    <property type="evidence" value="ECO:0007669"/>
    <property type="project" value="TreeGrafter"/>
</dbReference>
<feature type="compositionally biased region" description="Polar residues" evidence="4">
    <location>
        <begin position="319"/>
        <end position="329"/>
    </location>
</feature>
<evidence type="ECO:0000313" key="6">
    <source>
        <dbReference type="EMBL" id="QWG22721.1"/>
    </source>
</evidence>
<name>A0A975NXT7_9BRAD</name>
<dbReference type="InterPro" id="IPR035418">
    <property type="entry name" value="AraC-bd_2"/>
</dbReference>
<keyword evidence="1" id="KW-0805">Transcription regulation</keyword>
<dbReference type="AlphaFoldDB" id="A0A975NXT7"/>
<keyword evidence="7" id="KW-1185">Reference proteome</keyword>
<evidence type="ECO:0000313" key="7">
    <source>
        <dbReference type="Proteomes" id="UP000676951"/>
    </source>
</evidence>
<dbReference type="InterPro" id="IPR009057">
    <property type="entry name" value="Homeodomain-like_sf"/>
</dbReference>
<dbReference type="PROSITE" id="PS00041">
    <property type="entry name" value="HTH_ARAC_FAMILY_1"/>
    <property type="match status" value="1"/>
</dbReference>
<dbReference type="PANTHER" id="PTHR47894:SF1">
    <property type="entry name" value="HTH-TYPE TRANSCRIPTIONAL REGULATOR VQSM"/>
    <property type="match status" value="1"/>
</dbReference>
<dbReference type="InterPro" id="IPR018062">
    <property type="entry name" value="HTH_AraC-typ_CS"/>
</dbReference>
<dbReference type="PROSITE" id="PS01124">
    <property type="entry name" value="HTH_ARAC_FAMILY_2"/>
    <property type="match status" value="1"/>
</dbReference>
<feature type="domain" description="HTH araC/xylS-type" evidence="5">
    <location>
        <begin position="209"/>
        <end position="309"/>
    </location>
</feature>
<dbReference type="EMBL" id="CP076136">
    <property type="protein sequence ID" value="QWG22721.1"/>
    <property type="molecule type" value="Genomic_DNA"/>
</dbReference>
<protein>
    <submittedName>
        <fullName evidence="6">AraC family transcriptional regulator</fullName>
    </submittedName>
</protein>